<evidence type="ECO:0000313" key="3">
    <source>
        <dbReference type="Proteomes" id="UP000822688"/>
    </source>
</evidence>
<proteinExistence type="predicted"/>
<protein>
    <submittedName>
        <fullName evidence="2">Uncharacterized protein</fullName>
    </submittedName>
</protein>
<feature type="region of interest" description="Disordered" evidence="1">
    <location>
        <begin position="22"/>
        <end position="58"/>
    </location>
</feature>
<comment type="caution">
    <text evidence="2">The sequence shown here is derived from an EMBL/GenBank/DDBJ whole genome shotgun (WGS) entry which is preliminary data.</text>
</comment>
<gene>
    <name evidence="2" type="ORF">KC19_1G258900</name>
</gene>
<dbReference type="Proteomes" id="UP000822688">
    <property type="component" value="Chromosome 1"/>
</dbReference>
<keyword evidence="3" id="KW-1185">Reference proteome</keyword>
<sequence length="125" mass="14179">MKRHESTGERGACLDIVTYFPPASSQSSRNRSNREIRATNRAESNNASRHSKNPWIQPGTLATMNQFRVLALSTIINCYRPVHNGSTNKSDANSRRQRFENPGTYLDCKHFMNTNKLTILTSKAH</sequence>
<evidence type="ECO:0000313" key="2">
    <source>
        <dbReference type="EMBL" id="KAG0592517.1"/>
    </source>
</evidence>
<name>A0A8T0J9V1_CERPU</name>
<evidence type="ECO:0000256" key="1">
    <source>
        <dbReference type="SAM" id="MobiDB-lite"/>
    </source>
</evidence>
<organism evidence="2 3">
    <name type="scientific">Ceratodon purpureus</name>
    <name type="common">Fire moss</name>
    <name type="synonym">Dicranum purpureum</name>
    <dbReference type="NCBI Taxonomy" id="3225"/>
    <lineage>
        <taxon>Eukaryota</taxon>
        <taxon>Viridiplantae</taxon>
        <taxon>Streptophyta</taxon>
        <taxon>Embryophyta</taxon>
        <taxon>Bryophyta</taxon>
        <taxon>Bryophytina</taxon>
        <taxon>Bryopsida</taxon>
        <taxon>Dicranidae</taxon>
        <taxon>Pseudoditrichales</taxon>
        <taxon>Ditrichaceae</taxon>
        <taxon>Ceratodon</taxon>
    </lineage>
</organism>
<dbReference type="AlphaFoldDB" id="A0A8T0J9V1"/>
<reference evidence="2" key="1">
    <citation type="submission" date="2020-06" db="EMBL/GenBank/DDBJ databases">
        <title>WGS assembly of Ceratodon purpureus strain R40.</title>
        <authorList>
            <person name="Carey S.B."/>
            <person name="Jenkins J."/>
            <person name="Shu S."/>
            <person name="Lovell J.T."/>
            <person name="Sreedasyam A."/>
            <person name="Maumus F."/>
            <person name="Tiley G.P."/>
            <person name="Fernandez-Pozo N."/>
            <person name="Barry K."/>
            <person name="Chen C."/>
            <person name="Wang M."/>
            <person name="Lipzen A."/>
            <person name="Daum C."/>
            <person name="Saski C.A."/>
            <person name="Payton A.C."/>
            <person name="Mcbreen J.C."/>
            <person name="Conrad R.E."/>
            <person name="Kollar L.M."/>
            <person name="Olsson S."/>
            <person name="Huttunen S."/>
            <person name="Landis J.B."/>
            <person name="Wickett N.J."/>
            <person name="Johnson M.G."/>
            <person name="Rensing S.A."/>
            <person name="Grimwood J."/>
            <person name="Schmutz J."/>
            <person name="Mcdaniel S.F."/>
        </authorList>
    </citation>
    <scope>NUCLEOTIDE SEQUENCE</scope>
    <source>
        <strain evidence="2">R40</strain>
    </source>
</reference>
<accession>A0A8T0J9V1</accession>
<dbReference type="EMBL" id="CM026421">
    <property type="protein sequence ID" value="KAG0592517.1"/>
    <property type="molecule type" value="Genomic_DNA"/>
</dbReference>